<gene>
    <name evidence="1" type="ORF">rsdtw13_21510</name>
</gene>
<comment type="caution">
    <text evidence="1">The sequence shown here is derived from an EMBL/GenBank/DDBJ whole genome shotgun (WGS) entry which is preliminary data.</text>
</comment>
<dbReference type="EMBL" id="BROD01000001">
    <property type="protein sequence ID" value="GKX66893.1"/>
    <property type="molecule type" value="Genomic_DNA"/>
</dbReference>
<protein>
    <submittedName>
        <fullName evidence="1">Peptidase</fullName>
    </submittedName>
</protein>
<organism evidence="1 2">
    <name type="scientific">Inconstantimicrobium mannanitabidum</name>
    <dbReference type="NCBI Taxonomy" id="1604901"/>
    <lineage>
        <taxon>Bacteria</taxon>
        <taxon>Bacillati</taxon>
        <taxon>Bacillota</taxon>
        <taxon>Clostridia</taxon>
        <taxon>Eubacteriales</taxon>
        <taxon>Clostridiaceae</taxon>
        <taxon>Inconstantimicrobium</taxon>
    </lineage>
</organism>
<name>A0ACB5RCC5_9CLOT</name>
<accession>A0ACB5RCC5</accession>
<dbReference type="Proteomes" id="UP001058074">
    <property type="component" value="Unassembled WGS sequence"/>
</dbReference>
<proteinExistence type="predicted"/>
<keyword evidence="2" id="KW-1185">Reference proteome</keyword>
<evidence type="ECO:0000313" key="1">
    <source>
        <dbReference type="EMBL" id="GKX66893.1"/>
    </source>
</evidence>
<sequence length="166" mass="19547">MDDLVLTYKDIKLIIKKEILFELSQYRQITLHKNESGGMLIGSKLLYDDTIEINDITQPLIEDSFSPTTFKRSDLHNGILKEKWKKSNHTKMYLGEWHTHPQNIPFPSTVDRSNWIKLLQESKTESEILIFIIIGIKNNALFIGEKYSKDINLIELREVYECENFR</sequence>
<reference evidence="1" key="1">
    <citation type="journal article" date="2025" name="Int. J. Syst. Evol. Microbiol.">
        <title>Inconstantimicrobium mannanitabidum sp. nov., a novel member of the family Clostridiaceae isolated from anoxic soil under the treatment of reductive soil disinfestation.</title>
        <authorList>
            <person name="Ueki A."/>
            <person name="Tonouchi A."/>
            <person name="Honma S."/>
            <person name="Kaku N."/>
            <person name="Ueki K."/>
        </authorList>
    </citation>
    <scope>NUCLEOTIDE SEQUENCE</scope>
    <source>
        <strain evidence="1">TW13</strain>
    </source>
</reference>
<evidence type="ECO:0000313" key="2">
    <source>
        <dbReference type="Proteomes" id="UP001058074"/>
    </source>
</evidence>